<dbReference type="RefSeq" id="WP_066137826.1">
    <property type="nucleotide sequence ID" value="NZ_PGEY01000001.1"/>
</dbReference>
<dbReference type="Proteomes" id="UP000229263">
    <property type="component" value="Unassembled WGS sequence"/>
</dbReference>
<gene>
    <name evidence="3" type="ORF">ATK23_0810</name>
</gene>
<dbReference type="Pfam" id="PF13524">
    <property type="entry name" value="Glyco_trans_1_2"/>
    <property type="match status" value="1"/>
</dbReference>
<sequence length="635" mass="70757">MDIDSLRRGIWHLRRGGLPQFRKWQRRQALGLNSPALPKSKRGQSYVGSGRAGQAANKGRSRTPIRVAAILDDFSQAAWGAEWNLSLVTPEDWQLKIRTENFELLFVESAWNGNNGAWQYHLTGPSAPREALAQMIQSFKDMGIPTVFWNKEDPPHYADFLETAKLFDSVLTSDSQKIENYRDDLGHDRVAVLPFAAQPEIHNPVRARSVDPKGIAFAGMYFAHKYPERREQLHLLLDGARDAARRGGEPVAIFSRQLGKDPNYQFPEPYKQLVIGSLSYDQMVPAYQDFVAFLNANSVIDSPSMCARRIFEISACGTPVVSAPSEALSSYFSADEVFEVASVEQASQTLKMLARSGEQRDRSVHLAQRRIWTNHTYAHRSQSVLKLAGLDASSSNASANKFSMAAKRNVSVIAASRRPEQLAHMLSAIGGQVGVELQLILVSHGFEPSRKTISEALENGIFGDIVTVSADSNLSLGECLNLGIDRSSGDFVAKMDDDDLYGCHYLADQINALRYSGADLVGKQAHYMYLEGSNRTLLRMADREHRFTDIVMGPTLLGTRTLFEENRFANRSRGEDTDFLNRVGQAGARIYSADRFNFVQMRSAGAGHTWKANDLELAASGTVQWFGRNDHHVFF</sequence>
<dbReference type="SUPFAM" id="SSF53448">
    <property type="entry name" value="Nucleotide-diphospho-sugar transferases"/>
    <property type="match status" value="1"/>
</dbReference>
<dbReference type="InterPro" id="IPR029044">
    <property type="entry name" value="Nucleotide-diphossugar_trans"/>
</dbReference>
<dbReference type="Gene3D" id="3.90.550.10">
    <property type="entry name" value="Spore Coat Polysaccharide Biosynthesis Protein SpsA, Chain A"/>
    <property type="match status" value="1"/>
</dbReference>
<name>A0ABX4MW92_9MICC</name>
<dbReference type="InterPro" id="IPR055259">
    <property type="entry name" value="YkvP/CgeB_Glyco_trans-like"/>
</dbReference>
<evidence type="ECO:0000313" key="4">
    <source>
        <dbReference type="Proteomes" id="UP000229263"/>
    </source>
</evidence>
<dbReference type="EMBL" id="PGEY01000001">
    <property type="protein sequence ID" value="PJJ43615.1"/>
    <property type="molecule type" value="Genomic_DNA"/>
</dbReference>
<organism evidence="3 4">
    <name type="scientific">Glutamicibacter mysorens</name>
    <dbReference type="NCBI Taxonomy" id="257984"/>
    <lineage>
        <taxon>Bacteria</taxon>
        <taxon>Bacillati</taxon>
        <taxon>Actinomycetota</taxon>
        <taxon>Actinomycetes</taxon>
        <taxon>Micrococcales</taxon>
        <taxon>Micrococcaceae</taxon>
        <taxon>Glutamicibacter</taxon>
    </lineage>
</organism>
<keyword evidence="4" id="KW-1185">Reference proteome</keyword>
<evidence type="ECO:0000313" key="3">
    <source>
        <dbReference type="EMBL" id="PJJ43615.1"/>
    </source>
</evidence>
<proteinExistence type="predicted"/>
<reference evidence="3 4" key="1">
    <citation type="submission" date="2017-11" db="EMBL/GenBank/DDBJ databases">
        <title>Sequencing the genomes of 1000 actinobacteria strains.</title>
        <authorList>
            <person name="Klenk H.-P."/>
        </authorList>
    </citation>
    <scope>NUCLEOTIDE SEQUENCE [LARGE SCALE GENOMIC DNA]</scope>
    <source>
        <strain evidence="3 4">DSM 12798</strain>
    </source>
</reference>
<accession>A0ABX4MW92</accession>
<evidence type="ECO:0000259" key="2">
    <source>
        <dbReference type="Pfam" id="PF13524"/>
    </source>
</evidence>
<protein>
    <submittedName>
        <fullName evidence="3">Uncharacterized protein DUF3880</fullName>
    </submittedName>
</protein>
<comment type="caution">
    <text evidence="3">The sequence shown here is derived from an EMBL/GenBank/DDBJ whole genome shotgun (WGS) entry which is preliminary data.</text>
</comment>
<feature type="region of interest" description="Disordered" evidence="1">
    <location>
        <begin position="33"/>
        <end position="60"/>
    </location>
</feature>
<evidence type="ECO:0000256" key="1">
    <source>
        <dbReference type="SAM" id="MobiDB-lite"/>
    </source>
</evidence>
<feature type="domain" description="Spore protein YkvP/CgeB glycosyl transferase-like" evidence="2">
    <location>
        <begin position="247"/>
        <end position="385"/>
    </location>
</feature>